<sequence>MKLGIFNAGDMKTILHNAATARRRRGVNETGVGSRAPSFKTLYVLYAVSCPRAHARRARADGLLSASGCQAELSRGREAKQIGASRRRAPIGSVQ</sequence>
<keyword evidence="3" id="KW-1185">Reference proteome</keyword>
<proteinExistence type="predicted"/>
<evidence type="ECO:0000256" key="1">
    <source>
        <dbReference type="SAM" id="MobiDB-lite"/>
    </source>
</evidence>
<dbReference type="Proteomes" id="UP000299102">
    <property type="component" value="Unassembled WGS sequence"/>
</dbReference>
<gene>
    <name evidence="2" type="ORF">EVAR_11717_1</name>
</gene>
<reference evidence="2 3" key="1">
    <citation type="journal article" date="2019" name="Commun. Biol.">
        <title>The bagworm genome reveals a unique fibroin gene that provides high tensile strength.</title>
        <authorList>
            <person name="Kono N."/>
            <person name="Nakamura H."/>
            <person name="Ohtoshi R."/>
            <person name="Tomita M."/>
            <person name="Numata K."/>
            <person name="Arakawa K."/>
        </authorList>
    </citation>
    <scope>NUCLEOTIDE SEQUENCE [LARGE SCALE GENOMIC DNA]</scope>
</reference>
<dbReference type="EMBL" id="BGZK01000127">
    <property type="protein sequence ID" value="GBP21321.1"/>
    <property type="molecule type" value="Genomic_DNA"/>
</dbReference>
<organism evidence="2 3">
    <name type="scientific">Eumeta variegata</name>
    <name type="common">Bagworm moth</name>
    <name type="synonym">Eumeta japonica</name>
    <dbReference type="NCBI Taxonomy" id="151549"/>
    <lineage>
        <taxon>Eukaryota</taxon>
        <taxon>Metazoa</taxon>
        <taxon>Ecdysozoa</taxon>
        <taxon>Arthropoda</taxon>
        <taxon>Hexapoda</taxon>
        <taxon>Insecta</taxon>
        <taxon>Pterygota</taxon>
        <taxon>Neoptera</taxon>
        <taxon>Endopterygota</taxon>
        <taxon>Lepidoptera</taxon>
        <taxon>Glossata</taxon>
        <taxon>Ditrysia</taxon>
        <taxon>Tineoidea</taxon>
        <taxon>Psychidae</taxon>
        <taxon>Oiketicinae</taxon>
        <taxon>Eumeta</taxon>
    </lineage>
</organism>
<comment type="caution">
    <text evidence="2">The sequence shown here is derived from an EMBL/GenBank/DDBJ whole genome shotgun (WGS) entry which is preliminary data.</text>
</comment>
<dbReference type="AlphaFoldDB" id="A0A4C1U4S6"/>
<protein>
    <submittedName>
        <fullName evidence="2">Uncharacterized protein</fullName>
    </submittedName>
</protein>
<feature type="region of interest" description="Disordered" evidence="1">
    <location>
        <begin position="73"/>
        <end position="95"/>
    </location>
</feature>
<accession>A0A4C1U4S6</accession>
<name>A0A4C1U4S6_EUMVA</name>
<evidence type="ECO:0000313" key="2">
    <source>
        <dbReference type="EMBL" id="GBP21321.1"/>
    </source>
</evidence>
<evidence type="ECO:0000313" key="3">
    <source>
        <dbReference type="Proteomes" id="UP000299102"/>
    </source>
</evidence>